<organism evidence="2 3">
    <name type="scientific">Gordonia terrae C-6</name>
    <dbReference type="NCBI Taxonomy" id="1316928"/>
    <lineage>
        <taxon>Bacteria</taxon>
        <taxon>Bacillati</taxon>
        <taxon>Actinomycetota</taxon>
        <taxon>Actinomycetes</taxon>
        <taxon>Mycobacteriales</taxon>
        <taxon>Gordoniaceae</taxon>
        <taxon>Gordonia</taxon>
    </lineage>
</organism>
<accession>R7YCN4</accession>
<comment type="caution">
    <text evidence="2">The sequence shown here is derived from an EMBL/GenBank/DDBJ whole genome shotgun (WGS) entry which is preliminary data.</text>
</comment>
<evidence type="ECO:0000259" key="1">
    <source>
        <dbReference type="Pfam" id="PF04233"/>
    </source>
</evidence>
<dbReference type="OrthoDB" id="5108540at2"/>
<reference evidence="2 3" key="1">
    <citation type="journal article" date="2013" name="Genome Announc.">
        <title>Draft Genome Sequence of a Benzothiophene-Desulfurizing Bacterium, Gordona terrae Strain C-6.</title>
        <authorList>
            <person name="Wang W."/>
            <person name="Ma T."/>
            <person name="Ren Y."/>
            <person name="Li G."/>
        </authorList>
    </citation>
    <scope>NUCLEOTIDE SEQUENCE [LARGE SCALE GENOMIC DNA]</scope>
    <source>
        <strain evidence="2 3">C-6</strain>
    </source>
</reference>
<sequence>MADRLSLRRAHVELVAGIRASEEWHPSYKQTPKQFRALVKAEAELQSQTGEYLYNLSQRADRYVDWTEYGRELSKQPTLQASIHADAVANGSAEVWKGEAVDLMKYIVEAINIIMAIGVDAAIERYGLPIYVDSIQDFVARAAEKHVAGLVSGVTETTRDKIRLSIKQSLTRGETTSQAIDRIQRTINNPVRAEMIAQTESVNAWNQGQLTYAHETGATTKVWEALAGACKLCAPLDGKKVAIDEDFVLGNGTSRSVPSAHPRCRCSVYYEY</sequence>
<dbReference type="RefSeq" id="WP_010841527.1">
    <property type="nucleotide sequence ID" value="NZ_AQPW01000004.1"/>
</dbReference>
<evidence type="ECO:0000313" key="3">
    <source>
        <dbReference type="Proteomes" id="UP000013569"/>
    </source>
</evidence>
<gene>
    <name evidence="2" type="ORF">GTC6_05307</name>
</gene>
<dbReference type="Pfam" id="PF04233">
    <property type="entry name" value="Phage_Mu_F"/>
    <property type="match status" value="1"/>
</dbReference>
<evidence type="ECO:0000313" key="2">
    <source>
        <dbReference type="EMBL" id="EON33758.1"/>
    </source>
</evidence>
<proteinExistence type="predicted"/>
<dbReference type="EMBL" id="AQPW01000004">
    <property type="protein sequence ID" value="EON33758.1"/>
    <property type="molecule type" value="Genomic_DNA"/>
</dbReference>
<dbReference type="AlphaFoldDB" id="R7YCN4"/>
<protein>
    <submittedName>
        <fullName evidence="2">Minor head protein</fullName>
    </submittedName>
</protein>
<name>R7YCN4_9ACTN</name>
<dbReference type="PATRIC" id="fig|1316928.3.peg.1072"/>
<feature type="domain" description="Phage head morphogenesis" evidence="1">
    <location>
        <begin position="160"/>
        <end position="268"/>
    </location>
</feature>
<dbReference type="Proteomes" id="UP000013569">
    <property type="component" value="Unassembled WGS sequence"/>
</dbReference>
<dbReference type="InterPro" id="IPR006528">
    <property type="entry name" value="Phage_head_morphogenesis_dom"/>
</dbReference>